<feature type="compositionally biased region" description="Polar residues" evidence="6">
    <location>
        <begin position="374"/>
        <end position="414"/>
    </location>
</feature>
<dbReference type="GO" id="GO:0120015">
    <property type="term" value="F:sterol transfer activity"/>
    <property type="evidence" value="ECO:0007669"/>
    <property type="project" value="TreeGrafter"/>
</dbReference>
<dbReference type="GO" id="GO:0005886">
    <property type="term" value="C:plasma membrane"/>
    <property type="evidence" value="ECO:0007669"/>
    <property type="project" value="TreeGrafter"/>
</dbReference>
<keyword evidence="5 7" id="KW-0472">Membrane</keyword>
<feature type="compositionally biased region" description="Acidic residues" evidence="6">
    <location>
        <begin position="436"/>
        <end position="448"/>
    </location>
</feature>
<dbReference type="CDD" id="cd13220">
    <property type="entry name" value="PH-GRAM_GRAMDC"/>
    <property type="match status" value="1"/>
</dbReference>
<dbReference type="PANTHER" id="PTHR23319:SF36">
    <property type="entry name" value="MEMBRANE-ANCHORED LIPID-BINDING PROTEIN LAM4-RELATED"/>
    <property type="match status" value="1"/>
</dbReference>
<dbReference type="GO" id="GO:0140268">
    <property type="term" value="C:endoplasmic reticulum-plasma membrane contact site"/>
    <property type="evidence" value="ECO:0007669"/>
    <property type="project" value="TreeGrafter"/>
</dbReference>
<dbReference type="Pfam" id="PF02893">
    <property type="entry name" value="GRAM"/>
    <property type="match status" value="1"/>
</dbReference>
<dbReference type="InterPro" id="IPR011993">
    <property type="entry name" value="PH-like_dom_sf"/>
</dbReference>
<comment type="subcellular location">
    <subcellularLocation>
        <location evidence="1">Membrane</location>
        <topology evidence="1">Single-pass membrane protein</topology>
    </subcellularLocation>
</comment>
<accession>A0AA91Q1A2</accession>
<evidence type="ECO:0000256" key="7">
    <source>
        <dbReference type="SAM" id="Phobius"/>
    </source>
</evidence>
<feature type="transmembrane region" description="Helical" evidence="7">
    <location>
        <begin position="715"/>
        <end position="736"/>
    </location>
</feature>
<feature type="compositionally biased region" description="Basic and acidic residues" evidence="6">
    <location>
        <begin position="674"/>
        <end position="684"/>
    </location>
</feature>
<dbReference type="AlphaFoldDB" id="A0AA91Q1A2"/>
<dbReference type="Proteomes" id="UP000195602">
    <property type="component" value="Unassembled WGS sequence"/>
</dbReference>
<protein>
    <submittedName>
        <fullName evidence="9">Membrane-anchored lipid-binding protein</fullName>
    </submittedName>
</protein>
<dbReference type="GO" id="GO:0005789">
    <property type="term" value="C:endoplasmic reticulum membrane"/>
    <property type="evidence" value="ECO:0007669"/>
    <property type="project" value="TreeGrafter"/>
</dbReference>
<dbReference type="GO" id="GO:0032934">
    <property type="term" value="F:sterol binding"/>
    <property type="evidence" value="ECO:0007669"/>
    <property type="project" value="TreeGrafter"/>
</dbReference>
<evidence type="ECO:0000259" key="8">
    <source>
        <dbReference type="PROSITE" id="PS51778"/>
    </source>
</evidence>
<gene>
    <name evidence="9" type="ORF">A9F13_05g00803</name>
</gene>
<dbReference type="Pfam" id="PF16016">
    <property type="entry name" value="VASt"/>
    <property type="match status" value="1"/>
</dbReference>
<dbReference type="InterPro" id="IPR051482">
    <property type="entry name" value="Cholesterol_transport"/>
</dbReference>
<dbReference type="GO" id="GO:0032541">
    <property type="term" value="C:cortical endoplasmic reticulum"/>
    <property type="evidence" value="ECO:0007669"/>
    <property type="project" value="TreeGrafter"/>
</dbReference>
<feature type="region of interest" description="Disordered" evidence="6">
    <location>
        <begin position="45"/>
        <end position="77"/>
    </location>
</feature>
<feature type="region of interest" description="Disordered" evidence="6">
    <location>
        <begin position="655"/>
        <end position="684"/>
    </location>
</feature>
<evidence type="ECO:0000256" key="1">
    <source>
        <dbReference type="ARBA" id="ARBA00004167"/>
    </source>
</evidence>
<comment type="caution">
    <text evidence="9">The sequence shown here is derived from an EMBL/GenBank/DDBJ whole genome shotgun (WGS) entry which is preliminary data.</text>
</comment>
<dbReference type="Gene3D" id="2.30.29.30">
    <property type="entry name" value="Pleckstrin-homology domain (PH domain)/Phosphotyrosine-binding domain (PTB)"/>
    <property type="match status" value="1"/>
</dbReference>
<dbReference type="SMART" id="SM00568">
    <property type="entry name" value="GRAM"/>
    <property type="match status" value="1"/>
</dbReference>
<proteinExistence type="inferred from homology"/>
<dbReference type="InterPro" id="IPR004182">
    <property type="entry name" value="GRAM"/>
</dbReference>
<evidence type="ECO:0000256" key="3">
    <source>
        <dbReference type="ARBA" id="ARBA00022692"/>
    </source>
</evidence>
<feature type="region of interest" description="Disordered" evidence="6">
    <location>
        <begin position="360"/>
        <end position="480"/>
    </location>
</feature>
<evidence type="ECO:0000256" key="2">
    <source>
        <dbReference type="ARBA" id="ARBA00006582"/>
    </source>
</evidence>
<dbReference type="EMBL" id="LYUB02000005">
    <property type="protein sequence ID" value="OVF09292.1"/>
    <property type="molecule type" value="Genomic_DNA"/>
</dbReference>
<dbReference type="PROSITE" id="PS51778">
    <property type="entry name" value="VAST"/>
    <property type="match status" value="1"/>
</dbReference>
<evidence type="ECO:0000256" key="6">
    <source>
        <dbReference type="SAM" id="MobiDB-lite"/>
    </source>
</evidence>
<keyword evidence="3 7" id="KW-0812">Transmembrane</keyword>
<reference evidence="9 10" key="1">
    <citation type="submission" date="2017-04" db="EMBL/GenBank/DDBJ databases">
        <title>Draft genome of the yeast Clavispora lusitaniae type strain CBS 6936.</title>
        <authorList>
            <person name="Durrens P."/>
            <person name="Klopp C."/>
            <person name="Biteau N."/>
            <person name="Fitton-Ouhabi V."/>
            <person name="Dementhon K."/>
            <person name="Accoceberry I."/>
            <person name="Sherman D.J."/>
            <person name="Noel T."/>
        </authorList>
    </citation>
    <scope>NUCLEOTIDE SEQUENCE [LARGE SCALE GENOMIC DNA]</scope>
    <source>
        <strain evidence="9 10">CBS 6936</strain>
    </source>
</reference>
<organism evidence="9 10">
    <name type="scientific">Clavispora lusitaniae</name>
    <name type="common">Candida lusitaniae</name>
    <dbReference type="NCBI Taxonomy" id="36911"/>
    <lineage>
        <taxon>Eukaryota</taxon>
        <taxon>Fungi</taxon>
        <taxon>Dikarya</taxon>
        <taxon>Ascomycota</taxon>
        <taxon>Saccharomycotina</taxon>
        <taxon>Pichiomycetes</taxon>
        <taxon>Metschnikowiaceae</taxon>
        <taxon>Clavispora</taxon>
    </lineage>
</organism>
<evidence type="ECO:0000313" key="10">
    <source>
        <dbReference type="Proteomes" id="UP000195602"/>
    </source>
</evidence>
<dbReference type="InterPro" id="IPR031968">
    <property type="entry name" value="VASt"/>
</dbReference>
<comment type="similarity">
    <text evidence="2">Belongs to the YSP2 family.</text>
</comment>
<name>A0AA91Q1A2_CLALS</name>
<evidence type="ECO:0000256" key="5">
    <source>
        <dbReference type="ARBA" id="ARBA00023136"/>
    </source>
</evidence>
<feature type="region of interest" description="Disordered" evidence="6">
    <location>
        <begin position="178"/>
        <end position="199"/>
    </location>
</feature>
<evidence type="ECO:0000256" key="4">
    <source>
        <dbReference type="ARBA" id="ARBA00022989"/>
    </source>
</evidence>
<sequence length="826" mass="91324">MSADVLSNGQPHASRMKRSLSKDDETNGFLSSIFSAAQNAATIIGAKSDDEDDEKRSNFRSKFNLDISPYQSPSEPVEVNKSALSSIPVASTKMSTDTDLAATDSLSASVVQFSSVRDSPVNAMGDGNLTLQHFDEKEANSKTVGTPQLEVNGKAMEEANRSITITGNNDNQVVRRRSFSRSSINDVSRENSDEDDGDILVENMEDDVRSEADENDDDASYDLEHMLDSASITEASTKKNKEFHATFRHIPASEHLIGAYSCALSKDILVQGRLYLSPNFLCFNSNILGWVTNLIIPFREVIQIEKKSTAVLFPNGIVIRTLHQKYVFASFMSRDTTFNLIMKIWHNFLQQTITEENGSIRRSNTISRGRPRNSKYTADENGSTNDNATKAESDSIAATDSTSEDALSRQPTRSNSKRKSKANESSDTSSKLELPLSEEELSDDTEKDGDDKSKADSKGSKFGNIPNPGPATHEPTSNGYVKDANDVDIIEHTFKAPLGVVFTILFGSDNSHFVKILKSQKNFDIETSKITGLSTTNKERNYSYIKPLSGSIGPKQTKCLVTDTLKVCDFSKAVEVEQTTSTPDVPSGNSFKVLTKIFFNWGSNNCTKMKVVTVVEWSARSWIKGPVERGSIDGQKDFMKGLVSTVTEIINTESQAGTTKTKRKKAKSISIPMEQKDEPVPEPPKELTLGEQLSSLLESIGKSLPFEIPMINHTLSGGIVVLLASFAYSFILVWLLGGNASKVSVDLPSEDSGSRVVYLNDKKYFLMPSSDTYLTNAKRRAKSEVKMWKSIRAKEDRASNYEDPELEEVVKLAREKMEHIYHQLNI</sequence>
<feature type="compositionally biased region" description="Basic and acidic residues" evidence="6">
    <location>
        <begin position="449"/>
        <end position="459"/>
    </location>
</feature>
<evidence type="ECO:0000313" key="9">
    <source>
        <dbReference type="EMBL" id="OVF09292.1"/>
    </source>
</evidence>
<feature type="domain" description="VASt" evidence="8">
    <location>
        <begin position="485"/>
        <end position="654"/>
    </location>
</feature>
<feature type="region of interest" description="Disordered" evidence="6">
    <location>
        <begin position="1"/>
        <end position="23"/>
    </location>
</feature>
<dbReference type="KEGG" id="clus:A9F13_05g00803"/>
<feature type="compositionally biased region" description="Polar residues" evidence="6">
    <location>
        <begin position="1"/>
        <end position="11"/>
    </location>
</feature>
<dbReference type="GO" id="GO:0032366">
    <property type="term" value="P:intracellular sterol transport"/>
    <property type="evidence" value="ECO:0007669"/>
    <property type="project" value="TreeGrafter"/>
</dbReference>
<dbReference type="PANTHER" id="PTHR23319">
    <property type="entry name" value="GRAM DOMAIN CONTAINING 1B, ISOFORM E"/>
    <property type="match status" value="1"/>
</dbReference>
<dbReference type="GO" id="GO:0005739">
    <property type="term" value="C:mitochondrion"/>
    <property type="evidence" value="ECO:0007669"/>
    <property type="project" value="TreeGrafter"/>
</dbReference>
<keyword evidence="4 7" id="KW-1133">Transmembrane helix</keyword>